<dbReference type="PANTHER" id="PTHR12197">
    <property type="entry name" value="HISTONE-LYSINE N-METHYLTRANSFERASE SMYD"/>
    <property type="match status" value="1"/>
</dbReference>
<evidence type="ECO:0000259" key="6">
    <source>
        <dbReference type="PROSITE" id="PS50865"/>
    </source>
</evidence>
<name>A0A1J7JF92_9PEZI</name>
<dbReference type="InterPro" id="IPR046341">
    <property type="entry name" value="SET_dom_sf"/>
</dbReference>
<evidence type="ECO:0000256" key="3">
    <source>
        <dbReference type="ARBA" id="ARBA00022833"/>
    </source>
</evidence>
<dbReference type="InterPro" id="IPR050869">
    <property type="entry name" value="H3K4_H4K5_MeTrfase"/>
</dbReference>
<dbReference type="STRING" id="1408157.A0A1J7JF92"/>
<gene>
    <name evidence="7" type="ORF">CONLIGDRAFT_678436</name>
</gene>
<dbReference type="PROSITE" id="PS50280">
    <property type="entry name" value="SET"/>
    <property type="match status" value="1"/>
</dbReference>
<dbReference type="SUPFAM" id="SSF82199">
    <property type="entry name" value="SET domain"/>
    <property type="match status" value="1"/>
</dbReference>
<proteinExistence type="predicted"/>
<dbReference type="AlphaFoldDB" id="A0A1J7JF92"/>
<sequence>MAPVRQALHDDKDVCTYLIKSAIESKPLSIAESKIARLGSGLVADEAIDQGRQIFKSKPFITCVDPRFDSICHYCLKGSEKLPLAEEPTAKPLPKACSGCRKARFCSKDCQTQAWKLFHRDECKILCDSPTLTMSHLALYRILFWQKSNHISDKVAKALSLVEDHFDEYTNTERGDHVYELVSSIRNTANPKVALSVVLRLLPAIQTNAIKMRQAEKSGSFGIALDLLSCAINHSCDPNAFLYVEDGYIIARSLRDIAAGEEVTISYVDPMHPLKPRRDLLDMEYFFLCFCKRCEADKRELKAMVGHTIHSLKGLYEAQDTMVKLINNTVVATNKPGIHKESENIEKMQVDILTVAGQAMKDGNWPEHLDPMPLVRNTLAWLYLNKQDAFAATRNALRGTLMRRHRNGPDWVNNLCTLTQCLAAIAANSPDAPFFSNDTFLTLKETQTAVRGYGMRLCKDAGNIFGGKSRYTEFLCDWFSWIAKAAEDPKPGTKEFDALFWEAQKKLLAWADVDLAYCVDPGEESASWMADMCARKMERMKIAAREENPDLSDSD</sequence>
<keyword evidence="1" id="KW-0479">Metal-binding</keyword>
<evidence type="ECO:0000256" key="1">
    <source>
        <dbReference type="ARBA" id="ARBA00022723"/>
    </source>
</evidence>
<dbReference type="EMBL" id="KV875095">
    <property type="protein sequence ID" value="OIW32001.1"/>
    <property type="molecule type" value="Genomic_DNA"/>
</dbReference>
<dbReference type="GO" id="GO:0008270">
    <property type="term" value="F:zinc ion binding"/>
    <property type="evidence" value="ECO:0007669"/>
    <property type="project" value="UniProtKB-KW"/>
</dbReference>
<keyword evidence="8" id="KW-1185">Reference proteome</keyword>
<dbReference type="SMART" id="SM00317">
    <property type="entry name" value="SET"/>
    <property type="match status" value="1"/>
</dbReference>
<dbReference type="PROSITE" id="PS50865">
    <property type="entry name" value="ZF_MYND_2"/>
    <property type="match status" value="1"/>
</dbReference>
<evidence type="ECO:0000256" key="4">
    <source>
        <dbReference type="PROSITE-ProRule" id="PRU00134"/>
    </source>
</evidence>
<organism evidence="7 8">
    <name type="scientific">Coniochaeta ligniaria NRRL 30616</name>
    <dbReference type="NCBI Taxonomy" id="1408157"/>
    <lineage>
        <taxon>Eukaryota</taxon>
        <taxon>Fungi</taxon>
        <taxon>Dikarya</taxon>
        <taxon>Ascomycota</taxon>
        <taxon>Pezizomycotina</taxon>
        <taxon>Sordariomycetes</taxon>
        <taxon>Sordariomycetidae</taxon>
        <taxon>Coniochaetales</taxon>
        <taxon>Coniochaetaceae</taxon>
        <taxon>Coniochaeta</taxon>
    </lineage>
</organism>
<feature type="domain" description="MYND-type" evidence="6">
    <location>
        <begin position="72"/>
        <end position="123"/>
    </location>
</feature>
<dbReference type="PANTHER" id="PTHR12197:SF273">
    <property type="entry name" value="MYND-TYPE ZINC FINGER PROTEIN SAMB"/>
    <property type="match status" value="1"/>
</dbReference>
<feature type="domain" description="SET" evidence="5">
    <location>
        <begin position="26"/>
        <end position="268"/>
    </location>
</feature>
<reference evidence="7 8" key="1">
    <citation type="submission" date="2016-10" db="EMBL/GenBank/DDBJ databases">
        <title>Draft genome sequence of Coniochaeta ligniaria NRRL30616, a lignocellulolytic fungus for bioabatement of inhibitors in plant biomass hydrolysates.</title>
        <authorList>
            <consortium name="DOE Joint Genome Institute"/>
            <person name="Jimenez D.J."/>
            <person name="Hector R.E."/>
            <person name="Riley R."/>
            <person name="Sun H."/>
            <person name="Grigoriev I.V."/>
            <person name="Van Elsas J.D."/>
            <person name="Nichols N.N."/>
        </authorList>
    </citation>
    <scope>NUCLEOTIDE SEQUENCE [LARGE SCALE GENOMIC DNA]</scope>
    <source>
        <strain evidence="7 8">NRRL 30616</strain>
    </source>
</reference>
<keyword evidence="3" id="KW-0862">Zinc</keyword>
<dbReference type="InterPro" id="IPR002893">
    <property type="entry name" value="Znf_MYND"/>
</dbReference>
<dbReference type="Pfam" id="PF01753">
    <property type="entry name" value="zf-MYND"/>
    <property type="match status" value="1"/>
</dbReference>
<dbReference type="CDD" id="cd20071">
    <property type="entry name" value="SET_SMYD"/>
    <property type="match status" value="1"/>
</dbReference>
<evidence type="ECO:0000259" key="5">
    <source>
        <dbReference type="PROSITE" id="PS50280"/>
    </source>
</evidence>
<dbReference type="SUPFAM" id="SSF144232">
    <property type="entry name" value="HIT/MYND zinc finger-like"/>
    <property type="match status" value="1"/>
</dbReference>
<dbReference type="OrthoDB" id="5945798at2759"/>
<dbReference type="Pfam" id="PF00856">
    <property type="entry name" value="SET"/>
    <property type="match status" value="1"/>
</dbReference>
<dbReference type="InterPro" id="IPR001214">
    <property type="entry name" value="SET_dom"/>
</dbReference>
<dbReference type="GO" id="GO:0005634">
    <property type="term" value="C:nucleus"/>
    <property type="evidence" value="ECO:0007669"/>
    <property type="project" value="TreeGrafter"/>
</dbReference>
<keyword evidence="2 4" id="KW-0863">Zinc-finger</keyword>
<evidence type="ECO:0000313" key="8">
    <source>
        <dbReference type="Proteomes" id="UP000182658"/>
    </source>
</evidence>
<accession>A0A1J7JF92</accession>
<protein>
    <submittedName>
        <fullName evidence="7">SET domain-containing protein</fullName>
    </submittedName>
</protein>
<evidence type="ECO:0000256" key="2">
    <source>
        <dbReference type="ARBA" id="ARBA00022771"/>
    </source>
</evidence>
<dbReference type="Gene3D" id="6.10.140.2220">
    <property type="match status" value="1"/>
</dbReference>
<dbReference type="Proteomes" id="UP000182658">
    <property type="component" value="Unassembled WGS sequence"/>
</dbReference>
<dbReference type="Gene3D" id="1.10.220.160">
    <property type="match status" value="1"/>
</dbReference>
<dbReference type="InParanoid" id="A0A1J7JF92"/>
<dbReference type="Gene3D" id="2.170.270.10">
    <property type="entry name" value="SET domain"/>
    <property type="match status" value="1"/>
</dbReference>
<evidence type="ECO:0000313" key="7">
    <source>
        <dbReference type="EMBL" id="OIW32001.1"/>
    </source>
</evidence>